<dbReference type="InterPro" id="IPR036291">
    <property type="entry name" value="NAD(P)-bd_dom_sf"/>
</dbReference>
<dbReference type="RefSeq" id="WP_006758714.1">
    <property type="nucleotide sequence ID" value="NZ_ABLK01000077.1"/>
</dbReference>
<dbReference type="SUPFAM" id="SSF50129">
    <property type="entry name" value="GroES-like"/>
    <property type="match status" value="1"/>
</dbReference>
<accession>B1T4R9</accession>
<proteinExistence type="predicted"/>
<gene>
    <name evidence="3" type="ORF">BamMEX5DRAFT_2785</name>
</gene>
<feature type="domain" description="Enoyl reductase (ER)" evidence="2">
    <location>
        <begin position="11"/>
        <end position="325"/>
    </location>
</feature>
<reference evidence="3 4" key="1">
    <citation type="submission" date="2008-03" db="EMBL/GenBank/DDBJ databases">
        <title>Sequencing of the draft genome and assembly of Burkholderia ambifaria MEX-5.</title>
        <authorList>
            <consortium name="US DOE Joint Genome Institute (JGI-PGF)"/>
            <person name="Copeland A."/>
            <person name="Lucas S."/>
            <person name="Lapidus A."/>
            <person name="Glavina del Rio T."/>
            <person name="Dalin E."/>
            <person name="Tice H."/>
            <person name="Bruce D."/>
            <person name="Goodwin L."/>
            <person name="Pitluck S."/>
            <person name="Larimer F."/>
            <person name="Land M.L."/>
            <person name="Hauser L."/>
            <person name="Tiedje J."/>
            <person name="Richardson P."/>
        </authorList>
    </citation>
    <scope>NUCLEOTIDE SEQUENCE [LARGE SCALE GENOMIC DNA]</scope>
    <source>
        <strain evidence="3 4">MEX-5</strain>
    </source>
</reference>
<dbReference type="EMBL" id="ABLK01000077">
    <property type="protein sequence ID" value="EDT41430.1"/>
    <property type="molecule type" value="Genomic_DNA"/>
</dbReference>
<comment type="caution">
    <text evidence="3">The sequence shown here is derived from an EMBL/GenBank/DDBJ whole genome shotgun (WGS) entry which is preliminary data.</text>
</comment>
<dbReference type="InterPro" id="IPR013154">
    <property type="entry name" value="ADH-like_N"/>
</dbReference>
<dbReference type="InterPro" id="IPR020843">
    <property type="entry name" value="ER"/>
</dbReference>
<protein>
    <submittedName>
        <fullName evidence="3">Alcohol dehydrogenase zinc-binding domain protein</fullName>
    </submittedName>
</protein>
<dbReference type="SUPFAM" id="SSF51735">
    <property type="entry name" value="NAD(P)-binding Rossmann-fold domains"/>
    <property type="match status" value="1"/>
</dbReference>
<dbReference type="Proteomes" id="UP000004814">
    <property type="component" value="Unassembled WGS sequence"/>
</dbReference>
<evidence type="ECO:0000259" key="2">
    <source>
        <dbReference type="SMART" id="SM00829"/>
    </source>
</evidence>
<dbReference type="InterPro" id="IPR011032">
    <property type="entry name" value="GroES-like_sf"/>
</dbReference>
<dbReference type="InterPro" id="IPR051603">
    <property type="entry name" value="Zinc-ADH_QOR/CCCR"/>
</dbReference>
<dbReference type="Gene3D" id="3.90.180.10">
    <property type="entry name" value="Medium-chain alcohol dehydrogenases, catalytic domain"/>
    <property type="match status" value="1"/>
</dbReference>
<dbReference type="PANTHER" id="PTHR44154:SF1">
    <property type="entry name" value="QUINONE OXIDOREDUCTASE"/>
    <property type="match status" value="1"/>
</dbReference>
<dbReference type="InterPro" id="IPR013149">
    <property type="entry name" value="ADH-like_C"/>
</dbReference>
<name>B1T4R9_9BURK</name>
<sequence length="327" mass="34782">MKAAFYERQGAARDVLIVGDLPTPEPGPDEVRVRVHVSGLNPTDVKARTGFSTAMPYPRIIPHQDGAGIIDAIGVNVPGNRLGERVWIYEAQYGRAAGTAAEFVVVPSDHAIHLPDNVSFEVGASLGIPALTAHRCLFSDGDLKRKRVLVHGGAGVVGTAAILLAKWAGAWVIASVTNAEQVTIARENGADQIVDRTADHVADLIVEATGGRGVDLIVDVDVKSNLDIDIACLSQGGVISSYATTSSTDELSVPLLKSMMHGCVLRFVYIYRVPDEAKQSAIKDVNACLEAGAYTPRIGMTVPLEQIADAHERLESGRIMGKALVYL</sequence>
<dbReference type="Pfam" id="PF00107">
    <property type="entry name" value="ADH_zinc_N"/>
    <property type="match status" value="1"/>
</dbReference>
<evidence type="ECO:0000313" key="4">
    <source>
        <dbReference type="Proteomes" id="UP000004814"/>
    </source>
</evidence>
<organism evidence="3 4">
    <name type="scientific">Burkholderia ambifaria MEX-5</name>
    <dbReference type="NCBI Taxonomy" id="396597"/>
    <lineage>
        <taxon>Bacteria</taxon>
        <taxon>Pseudomonadati</taxon>
        <taxon>Pseudomonadota</taxon>
        <taxon>Betaproteobacteria</taxon>
        <taxon>Burkholderiales</taxon>
        <taxon>Burkholderiaceae</taxon>
        <taxon>Burkholderia</taxon>
        <taxon>Burkholderia cepacia complex</taxon>
    </lineage>
</organism>
<dbReference type="CDD" id="cd08253">
    <property type="entry name" value="zeta_crystallin"/>
    <property type="match status" value="1"/>
</dbReference>
<dbReference type="GO" id="GO:0016491">
    <property type="term" value="F:oxidoreductase activity"/>
    <property type="evidence" value="ECO:0007669"/>
    <property type="project" value="InterPro"/>
</dbReference>
<evidence type="ECO:0000256" key="1">
    <source>
        <dbReference type="ARBA" id="ARBA00022857"/>
    </source>
</evidence>
<dbReference type="PATRIC" id="fig|396597.7.peg.5273"/>
<dbReference type="PANTHER" id="PTHR44154">
    <property type="entry name" value="QUINONE OXIDOREDUCTASE"/>
    <property type="match status" value="1"/>
</dbReference>
<evidence type="ECO:0000313" key="3">
    <source>
        <dbReference type="EMBL" id="EDT41430.1"/>
    </source>
</evidence>
<keyword evidence="1" id="KW-0521">NADP</keyword>
<dbReference type="Pfam" id="PF08240">
    <property type="entry name" value="ADH_N"/>
    <property type="match status" value="1"/>
</dbReference>
<dbReference type="SMART" id="SM00829">
    <property type="entry name" value="PKS_ER"/>
    <property type="match status" value="1"/>
</dbReference>
<dbReference type="Gene3D" id="3.40.50.720">
    <property type="entry name" value="NAD(P)-binding Rossmann-like Domain"/>
    <property type="match status" value="1"/>
</dbReference>
<dbReference type="AlphaFoldDB" id="B1T4R9"/>